<dbReference type="EMBL" id="JACXJA010000006">
    <property type="protein sequence ID" value="MBD2861457.1"/>
    <property type="molecule type" value="Genomic_DNA"/>
</dbReference>
<dbReference type="PROSITE" id="PS51257">
    <property type="entry name" value="PROKAR_LIPOPROTEIN"/>
    <property type="match status" value="1"/>
</dbReference>
<dbReference type="RefSeq" id="WP_190925507.1">
    <property type="nucleotide sequence ID" value="NZ_JACXJA010000006.1"/>
</dbReference>
<name>A0A927C7I2_9BACL</name>
<keyword evidence="1" id="KW-0732">Signal</keyword>
<keyword evidence="3" id="KW-1185">Reference proteome</keyword>
<dbReference type="AlphaFoldDB" id="A0A927C7I2"/>
<feature type="chain" id="PRO_5037736517" evidence="1">
    <location>
        <begin position="21"/>
        <end position="443"/>
    </location>
</feature>
<sequence>MRKKSMVFAAITTCLAFSMAACGKEESSSENAVRPLAEKAPVELTIYTTNTVWTPDEFREHFLDPVEKKYPYIKTKLIPYENSKQLEMLITAGTTPDIIFTSTGATSRYIMDYNLQFDMSELIKRFNYNLDLIDPNVVDLIREMSDGGIYSLPLYLSPNTIYYNKLIFDKFGVSYPDRAMTWDELDALSRRLTRNDGGVQYRGFLLSHNHLILLNQVSQRMLDDSLEKVAFDTDKFKNYLKNLVQIYTQPGYEMSSVPMANGKQNDMFIKEQTVAMIEPGAALYAKARIEPLGQDNWDFTYFPTLKGQPGVGYQPYSFLTMAITSTSKHKDAAFEMISHLTSTEYQAEKSKQGVLLPIMKNKAHIASFGQQSALFKGKKVEAIFPKQFAAVPEGIYSTYYDIATKHARIALENTFKGNTDINTAFRMATEAANKEIETKKSGK</sequence>
<comment type="caution">
    <text evidence="2">The sequence shown here is derived from an EMBL/GenBank/DDBJ whole genome shotgun (WGS) entry which is preliminary data.</text>
</comment>
<reference evidence="2" key="1">
    <citation type="submission" date="2020-09" db="EMBL/GenBank/DDBJ databases">
        <title>A novel bacterium of genus Paenibacillus, isolated from South China Sea.</title>
        <authorList>
            <person name="Huang H."/>
            <person name="Mo K."/>
            <person name="Hu Y."/>
        </authorList>
    </citation>
    <scope>NUCLEOTIDE SEQUENCE</scope>
    <source>
        <strain evidence="2">IB182363</strain>
    </source>
</reference>
<accession>A0A927C7I2</accession>
<dbReference type="InterPro" id="IPR006059">
    <property type="entry name" value="SBP"/>
</dbReference>
<dbReference type="PANTHER" id="PTHR43649:SF17">
    <property type="entry name" value="ABC TRANSPORTER SOLUTE BINDING PROTEIN-SUGAR TRANSPORT"/>
    <property type="match status" value="1"/>
</dbReference>
<dbReference type="PANTHER" id="PTHR43649">
    <property type="entry name" value="ARABINOSE-BINDING PROTEIN-RELATED"/>
    <property type="match status" value="1"/>
</dbReference>
<protein>
    <submittedName>
        <fullName evidence="2">Carbohydrate ABC transporter substrate-binding protein</fullName>
    </submittedName>
</protein>
<evidence type="ECO:0000256" key="1">
    <source>
        <dbReference type="SAM" id="SignalP"/>
    </source>
</evidence>
<gene>
    <name evidence="2" type="ORF">IDH45_05575</name>
</gene>
<organism evidence="2 3">
    <name type="scientific">Paenibacillus oceani</name>
    <dbReference type="NCBI Taxonomy" id="2772510"/>
    <lineage>
        <taxon>Bacteria</taxon>
        <taxon>Bacillati</taxon>
        <taxon>Bacillota</taxon>
        <taxon>Bacilli</taxon>
        <taxon>Bacillales</taxon>
        <taxon>Paenibacillaceae</taxon>
        <taxon>Paenibacillus</taxon>
    </lineage>
</organism>
<dbReference type="InterPro" id="IPR050490">
    <property type="entry name" value="Bact_solute-bd_prot1"/>
</dbReference>
<dbReference type="Proteomes" id="UP000639396">
    <property type="component" value="Unassembled WGS sequence"/>
</dbReference>
<dbReference type="Gene3D" id="3.40.190.10">
    <property type="entry name" value="Periplasmic binding protein-like II"/>
    <property type="match status" value="1"/>
</dbReference>
<feature type="signal peptide" evidence="1">
    <location>
        <begin position="1"/>
        <end position="20"/>
    </location>
</feature>
<evidence type="ECO:0000313" key="2">
    <source>
        <dbReference type="EMBL" id="MBD2861457.1"/>
    </source>
</evidence>
<dbReference type="Pfam" id="PF01547">
    <property type="entry name" value="SBP_bac_1"/>
    <property type="match status" value="1"/>
</dbReference>
<proteinExistence type="predicted"/>
<dbReference type="SUPFAM" id="SSF53850">
    <property type="entry name" value="Periplasmic binding protein-like II"/>
    <property type="match status" value="1"/>
</dbReference>
<evidence type="ECO:0000313" key="3">
    <source>
        <dbReference type="Proteomes" id="UP000639396"/>
    </source>
</evidence>